<keyword evidence="1" id="KW-0805">Transcription regulation</keyword>
<protein>
    <submittedName>
        <fullName evidence="6">Helix-turn-helix domain-containing protein</fullName>
    </submittedName>
</protein>
<dbReference type="InterPro" id="IPR036390">
    <property type="entry name" value="WH_DNA-bd_sf"/>
</dbReference>
<accession>A0ABS5RFQ6</accession>
<dbReference type="Gene3D" id="1.10.10.10">
    <property type="entry name" value="Winged helix-like DNA-binding domain superfamily/Winged helix DNA-binding domain"/>
    <property type="match status" value="1"/>
</dbReference>
<evidence type="ECO:0000313" key="7">
    <source>
        <dbReference type="Proteomes" id="UP001519535"/>
    </source>
</evidence>
<dbReference type="PROSITE" id="PS51078">
    <property type="entry name" value="ICLR_ED"/>
    <property type="match status" value="1"/>
</dbReference>
<organism evidence="6 7">
    <name type="scientific">Mycolicibacter acidiphilus</name>
    <dbReference type="NCBI Taxonomy" id="2835306"/>
    <lineage>
        <taxon>Bacteria</taxon>
        <taxon>Bacillati</taxon>
        <taxon>Actinomycetota</taxon>
        <taxon>Actinomycetes</taxon>
        <taxon>Mycobacteriales</taxon>
        <taxon>Mycobacteriaceae</taxon>
        <taxon>Mycolicibacter</taxon>
    </lineage>
</organism>
<dbReference type="InterPro" id="IPR036388">
    <property type="entry name" value="WH-like_DNA-bd_sf"/>
</dbReference>
<dbReference type="PANTHER" id="PTHR30136:SF24">
    <property type="entry name" value="HTH-TYPE TRANSCRIPTIONAL REPRESSOR ALLR"/>
    <property type="match status" value="1"/>
</dbReference>
<dbReference type="SUPFAM" id="SSF55781">
    <property type="entry name" value="GAF domain-like"/>
    <property type="match status" value="1"/>
</dbReference>
<dbReference type="InterPro" id="IPR005471">
    <property type="entry name" value="Tscrpt_reg_IclR_N"/>
</dbReference>
<dbReference type="InterPro" id="IPR029016">
    <property type="entry name" value="GAF-like_dom_sf"/>
</dbReference>
<comment type="caution">
    <text evidence="6">The sequence shown here is derived from an EMBL/GenBank/DDBJ whole genome shotgun (WGS) entry which is preliminary data.</text>
</comment>
<dbReference type="Gene3D" id="3.30.450.40">
    <property type="match status" value="1"/>
</dbReference>
<evidence type="ECO:0000259" key="5">
    <source>
        <dbReference type="PROSITE" id="PS51078"/>
    </source>
</evidence>
<keyword evidence="7" id="KW-1185">Reference proteome</keyword>
<feature type="domain" description="HTH iclR-type" evidence="4">
    <location>
        <begin position="11"/>
        <end position="74"/>
    </location>
</feature>
<evidence type="ECO:0000259" key="4">
    <source>
        <dbReference type="PROSITE" id="PS51077"/>
    </source>
</evidence>
<reference evidence="6 7" key="1">
    <citation type="submission" date="2021-05" db="EMBL/GenBank/DDBJ databases">
        <title>Mycobacterium acidophilum sp. nov., an extremely acid-tolerant member of the genus Mycobacterium.</title>
        <authorList>
            <person name="Xia J."/>
        </authorList>
    </citation>
    <scope>NUCLEOTIDE SEQUENCE [LARGE SCALE GENOMIC DNA]</scope>
    <source>
        <strain evidence="6 7">M1</strain>
    </source>
</reference>
<dbReference type="InterPro" id="IPR050707">
    <property type="entry name" value="HTH_MetabolicPath_Reg"/>
</dbReference>
<keyword evidence="2" id="KW-0238">DNA-binding</keyword>
<dbReference type="PANTHER" id="PTHR30136">
    <property type="entry name" value="HELIX-TURN-HELIX TRANSCRIPTIONAL REGULATOR, ICLR FAMILY"/>
    <property type="match status" value="1"/>
</dbReference>
<dbReference type="EMBL" id="JAHCLR010000007">
    <property type="protein sequence ID" value="MBS9533110.1"/>
    <property type="molecule type" value="Genomic_DNA"/>
</dbReference>
<dbReference type="RefSeq" id="WP_214092001.1">
    <property type="nucleotide sequence ID" value="NZ_JAHCLR010000007.1"/>
</dbReference>
<sequence length="302" mass="32807">MPDLQAAGRASPPTMRVVAILDFLAANPKEQFGLSELARRVGLTKPTCLGIATALTEAGYLMRDPRDKSYRLGPALIGLGQNAQEALRLGPASTAELRRLSAALNITVALTAVVDDRITVLELASPPRTQVGVRVGESYPFAPPVGLMYVLWDDAALRDWLGRRPTVPLRTDSARLDRVVDECRSRGYLVERLTAGGQRLYRMMAGLATDLPEELQVLLGELVSDVGERVYLRGESEPRQRHDISVISAPVFDGHGCQAMVVSLHVDRALTDSEITKWGRNLVTTADAITAQLGGRKPDFTG</sequence>
<dbReference type="SMART" id="SM00346">
    <property type="entry name" value="HTH_ICLR"/>
    <property type="match status" value="1"/>
</dbReference>
<keyword evidence="3" id="KW-0804">Transcription</keyword>
<dbReference type="Pfam" id="PF09339">
    <property type="entry name" value="HTH_IclR"/>
    <property type="match status" value="1"/>
</dbReference>
<dbReference type="InterPro" id="IPR014757">
    <property type="entry name" value="Tscrpt_reg_IclR_C"/>
</dbReference>
<feature type="domain" description="IclR-ED" evidence="5">
    <location>
        <begin position="75"/>
        <end position="295"/>
    </location>
</feature>
<dbReference type="SUPFAM" id="SSF46785">
    <property type="entry name" value="Winged helix' DNA-binding domain"/>
    <property type="match status" value="1"/>
</dbReference>
<dbReference type="Proteomes" id="UP001519535">
    <property type="component" value="Unassembled WGS sequence"/>
</dbReference>
<evidence type="ECO:0000256" key="3">
    <source>
        <dbReference type="ARBA" id="ARBA00023163"/>
    </source>
</evidence>
<dbReference type="PROSITE" id="PS51077">
    <property type="entry name" value="HTH_ICLR"/>
    <property type="match status" value="1"/>
</dbReference>
<gene>
    <name evidence="6" type="ORF">KIH27_05840</name>
</gene>
<evidence type="ECO:0000256" key="1">
    <source>
        <dbReference type="ARBA" id="ARBA00023015"/>
    </source>
</evidence>
<proteinExistence type="predicted"/>
<evidence type="ECO:0000256" key="2">
    <source>
        <dbReference type="ARBA" id="ARBA00023125"/>
    </source>
</evidence>
<name>A0ABS5RFQ6_9MYCO</name>
<evidence type="ECO:0000313" key="6">
    <source>
        <dbReference type="EMBL" id="MBS9533110.1"/>
    </source>
</evidence>